<feature type="region of interest" description="Disordered" evidence="1">
    <location>
        <begin position="1"/>
        <end position="22"/>
    </location>
</feature>
<protein>
    <submittedName>
        <fullName evidence="2">Uncharacterized protein</fullName>
    </submittedName>
</protein>
<evidence type="ECO:0000256" key="1">
    <source>
        <dbReference type="SAM" id="MobiDB-lite"/>
    </source>
</evidence>
<dbReference type="Proteomes" id="UP001056384">
    <property type="component" value="Chromosome 3"/>
</dbReference>
<reference evidence="2" key="1">
    <citation type="submission" date="2022-06" db="EMBL/GenBank/DDBJ databases">
        <title>Complete genome sequences of two strains of the flax pathogen Septoria linicola.</title>
        <authorList>
            <person name="Lapalu N."/>
            <person name="Simon A."/>
            <person name="Demenou B."/>
            <person name="Paumier D."/>
            <person name="Guillot M.-P."/>
            <person name="Gout L."/>
            <person name="Valade R."/>
        </authorList>
    </citation>
    <scope>NUCLEOTIDE SEQUENCE</scope>
    <source>
        <strain evidence="2">SE15195</strain>
    </source>
</reference>
<accession>A0A9Q9AM47</accession>
<name>A0A9Q9AM47_9PEZI</name>
<evidence type="ECO:0000313" key="2">
    <source>
        <dbReference type="EMBL" id="USW50604.1"/>
    </source>
</evidence>
<dbReference type="EMBL" id="CP099420">
    <property type="protein sequence ID" value="USW50604.1"/>
    <property type="molecule type" value="Genomic_DNA"/>
</dbReference>
<keyword evidence="3" id="KW-1185">Reference proteome</keyword>
<proteinExistence type="predicted"/>
<sequence length="247" mass="28588">MTPRNQDSRKRKRDETNDTSEAASKQFVSNFAEIITIASTNNADSSRILVHKDLILKSSPKLRDEVEAHGFGGMIRQSPGMYRRSRRFVHFLYTNTLAAVGHEYPEWREWIADWDFGCGLRSAKYMNKIMDELIALGSEEPDVLPEIVMYVRGLEEATGNNTYGPLWHWLRDAIGNVITAETYAEMTDIGKWPARLLACLLQSALQRAEHPSRQHRLPTYAMRYDYHVDEEEEDEEEAEDLSFENWL</sequence>
<gene>
    <name evidence="2" type="ORF">Slin15195_G039230</name>
</gene>
<dbReference type="AlphaFoldDB" id="A0A9Q9AM47"/>
<evidence type="ECO:0000313" key="3">
    <source>
        <dbReference type="Proteomes" id="UP001056384"/>
    </source>
</evidence>
<organism evidence="2 3">
    <name type="scientific">Septoria linicola</name>
    <dbReference type="NCBI Taxonomy" id="215465"/>
    <lineage>
        <taxon>Eukaryota</taxon>
        <taxon>Fungi</taxon>
        <taxon>Dikarya</taxon>
        <taxon>Ascomycota</taxon>
        <taxon>Pezizomycotina</taxon>
        <taxon>Dothideomycetes</taxon>
        <taxon>Dothideomycetidae</taxon>
        <taxon>Mycosphaerellales</taxon>
        <taxon>Mycosphaerellaceae</taxon>
        <taxon>Septoria</taxon>
    </lineage>
</organism>